<dbReference type="Gene3D" id="1.10.287.1490">
    <property type="match status" value="1"/>
</dbReference>
<feature type="coiled-coil region" evidence="1">
    <location>
        <begin position="543"/>
        <end position="966"/>
    </location>
</feature>
<feature type="compositionally biased region" description="Basic and acidic residues" evidence="2">
    <location>
        <begin position="9"/>
        <end position="20"/>
    </location>
</feature>
<sequence length="1127" mass="128197">MARLSGLPSEHHHEGPGDAPRRKRGRPAKNQTPSEDMAASTGKRTASPSAELSQTKRTKRVQMDDDEGQIAAEIQDSFSRSQRGDTIHVESQSSSNTTTTTTAARRHGRRHSEPPVAADDDDDRADEIMANPPASTQPLPGLTPHLDRVGAARSRFTNTRRSRMSMPAQLQIERVDEMDETEGTQVQFAPLTQVLDGRARRRLRRSHLSQSVNDFEDHQKKDKKMFLELRRQLRAQDDKIKDLEYRLEARRMGEIDITDAHADKLEEELEEARHQIDELRASSLYNGDGQDVADMSDGEDDPLVLVNPEELNMSHDLDMRPTSQGKYASRVLELSSQMTLESLPTLSQLNRDSLTEGEDMVPDKIEDQAVERYERELQQYSKALGESQGALRIISIELQNLRFIQAGASTTDILTEMRHGFENLREETDKFFPGTTAGLTNQQLLRKIPELFSGIFFELKEKVTDLNNAQKTEVLLRRQYEGVLDLLGDSEERVKELETDVSTLDRSNEDKQCAILDLEERNNVLAQLTNDQEAQLQDNDATIAGLQDENDDKETSLERLREAIEQYRTDLDQVTNTATEFETTHYETIARMEEDHNDRVQTLEAELGAEQEGREAAEAEVKQKDEYIETLEVSIARMEEDVDNITTDMAALKERLSTQTEAREAAEGERDEQVEQVYKHATTIETLNGTITELKKEIVDYRDNLAAERAQREKTEADLDEANEKIEDLNTRLHDAGLQANELRSKLFQLQQDKEATIVELQEEAEDRENALNEQLADQVELRQTGENTIVLLKQQIVQLEGELATIEANLADMTEARNELEQDRDTQVTKLASQLADLKTKYAALENSTNSTITSLQANITDLNNLVQRQQTEIADLTEEVAEKDRIYFEDATLLKDKIDALEEDLAAQRTENEGYRRENDSLSQRVESEANELLNIVGSHNKQIDSLNTALKNHEDTIKNLQDTSANRATKYEEMLEDRNNEITEMRLLGDARLENIVLLEAQIEDMKETFRRAEEDTRATMDTLMQTQRQLQEQNERLADDLKRRNQDALQAVQEMKLKRVEVKTQGVDLHRVVNGKVAKTSEKIKIGKKGRKKVAKRQWDSGFGVDENVEDEELNGEEPLAAA</sequence>
<dbReference type="PANTHER" id="PTHR45615">
    <property type="entry name" value="MYOSIN HEAVY CHAIN, NON-MUSCLE"/>
    <property type="match status" value="1"/>
</dbReference>
<feature type="coiled-coil region" evidence="1">
    <location>
        <begin position="999"/>
        <end position="1062"/>
    </location>
</feature>
<evidence type="ECO:0000313" key="3">
    <source>
        <dbReference type="EMBL" id="KAF1838582.1"/>
    </source>
</evidence>
<dbReference type="GO" id="GO:0051015">
    <property type="term" value="F:actin filament binding"/>
    <property type="evidence" value="ECO:0007669"/>
    <property type="project" value="TreeGrafter"/>
</dbReference>
<evidence type="ECO:0000256" key="2">
    <source>
        <dbReference type="SAM" id="MobiDB-lite"/>
    </source>
</evidence>
<dbReference type="GO" id="GO:0005737">
    <property type="term" value="C:cytoplasm"/>
    <property type="evidence" value="ECO:0007669"/>
    <property type="project" value="TreeGrafter"/>
</dbReference>
<keyword evidence="4" id="KW-1185">Reference proteome</keyword>
<keyword evidence="1" id="KW-0175">Coiled coil</keyword>
<dbReference type="PANTHER" id="PTHR45615:SF40">
    <property type="entry name" value="MYOSIN HEAVY CHAIN, NON-MUSCLE"/>
    <property type="match status" value="1"/>
</dbReference>
<dbReference type="Proteomes" id="UP000800040">
    <property type="component" value="Unassembled WGS sequence"/>
</dbReference>
<evidence type="ECO:0000313" key="4">
    <source>
        <dbReference type="Proteomes" id="UP000800040"/>
    </source>
</evidence>
<name>A0A6A5KR66_9PLEO</name>
<gene>
    <name evidence="3" type="ORF">BDW02DRAFT_564945</name>
</gene>
<dbReference type="SUPFAM" id="SSF57997">
    <property type="entry name" value="Tropomyosin"/>
    <property type="match status" value="1"/>
</dbReference>
<proteinExistence type="predicted"/>
<dbReference type="EMBL" id="ML975251">
    <property type="protein sequence ID" value="KAF1838582.1"/>
    <property type="molecule type" value="Genomic_DNA"/>
</dbReference>
<feature type="coiled-coil region" evidence="1">
    <location>
        <begin position="226"/>
        <end position="282"/>
    </location>
</feature>
<dbReference type="GO" id="GO:0016460">
    <property type="term" value="C:myosin II complex"/>
    <property type="evidence" value="ECO:0007669"/>
    <property type="project" value="TreeGrafter"/>
</dbReference>
<accession>A0A6A5KR66</accession>
<feature type="compositionally biased region" description="Polar residues" evidence="2">
    <location>
        <begin position="42"/>
        <end position="55"/>
    </location>
</feature>
<dbReference type="OrthoDB" id="3532430at2759"/>
<evidence type="ECO:0000256" key="1">
    <source>
        <dbReference type="SAM" id="Coils"/>
    </source>
</evidence>
<protein>
    <submittedName>
        <fullName evidence="3">Uncharacterized protein</fullName>
    </submittedName>
</protein>
<feature type="region of interest" description="Disordered" evidence="2">
    <location>
        <begin position="1"/>
        <end position="146"/>
    </location>
</feature>
<dbReference type="AlphaFoldDB" id="A0A6A5KR66"/>
<dbReference type="GO" id="GO:0032982">
    <property type="term" value="C:myosin filament"/>
    <property type="evidence" value="ECO:0007669"/>
    <property type="project" value="TreeGrafter"/>
</dbReference>
<dbReference type="GO" id="GO:0000146">
    <property type="term" value="F:microfilament motor activity"/>
    <property type="evidence" value="ECO:0007669"/>
    <property type="project" value="TreeGrafter"/>
</dbReference>
<organism evidence="3 4">
    <name type="scientific">Decorospora gaudefroyi</name>
    <dbReference type="NCBI Taxonomy" id="184978"/>
    <lineage>
        <taxon>Eukaryota</taxon>
        <taxon>Fungi</taxon>
        <taxon>Dikarya</taxon>
        <taxon>Ascomycota</taxon>
        <taxon>Pezizomycotina</taxon>
        <taxon>Dothideomycetes</taxon>
        <taxon>Pleosporomycetidae</taxon>
        <taxon>Pleosporales</taxon>
        <taxon>Pleosporineae</taxon>
        <taxon>Pleosporaceae</taxon>
        <taxon>Decorospora</taxon>
    </lineage>
</organism>
<reference evidence="3" key="1">
    <citation type="submission" date="2020-01" db="EMBL/GenBank/DDBJ databases">
        <authorList>
            <consortium name="DOE Joint Genome Institute"/>
            <person name="Haridas S."/>
            <person name="Albert R."/>
            <person name="Binder M."/>
            <person name="Bloem J."/>
            <person name="Labutti K."/>
            <person name="Salamov A."/>
            <person name="Andreopoulos B."/>
            <person name="Baker S.E."/>
            <person name="Barry K."/>
            <person name="Bills G."/>
            <person name="Bluhm B.H."/>
            <person name="Cannon C."/>
            <person name="Castanera R."/>
            <person name="Culley D.E."/>
            <person name="Daum C."/>
            <person name="Ezra D."/>
            <person name="Gonzalez J.B."/>
            <person name="Henrissat B."/>
            <person name="Kuo A."/>
            <person name="Liang C."/>
            <person name="Lipzen A."/>
            <person name="Lutzoni F."/>
            <person name="Magnuson J."/>
            <person name="Mondo S."/>
            <person name="Nolan M."/>
            <person name="Ohm R."/>
            <person name="Pangilinan J."/>
            <person name="Park H.-J."/>
            <person name="Ramirez L."/>
            <person name="Alfaro M."/>
            <person name="Sun H."/>
            <person name="Tritt A."/>
            <person name="Yoshinaga Y."/>
            <person name="Zwiers L.-H."/>
            <person name="Turgeon B.G."/>
            <person name="Goodwin S.B."/>
            <person name="Spatafora J.W."/>
            <person name="Crous P.W."/>
            <person name="Grigoriev I.V."/>
        </authorList>
    </citation>
    <scope>NUCLEOTIDE SEQUENCE</scope>
    <source>
        <strain evidence="3">P77</strain>
    </source>
</reference>